<dbReference type="SMART" id="SM00895">
    <property type="entry name" value="FCD"/>
    <property type="match status" value="1"/>
</dbReference>
<dbReference type="PRINTS" id="PR00035">
    <property type="entry name" value="HTHGNTR"/>
</dbReference>
<dbReference type="SUPFAM" id="SSF48008">
    <property type="entry name" value="GntR ligand-binding domain-like"/>
    <property type="match status" value="1"/>
</dbReference>
<dbReference type="Gene3D" id="1.20.120.530">
    <property type="entry name" value="GntR ligand-binding domain-like"/>
    <property type="match status" value="1"/>
</dbReference>
<gene>
    <name evidence="5" type="ORF">GGR03_004562</name>
</gene>
<proteinExistence type="predicted"/>
<keyword evidence="3" id="KW-0804">Transcription</keyword>
<dbReference type="PROSITE" id="PS50949">
    <property type="entry name" value="HTH_GNTR"/>
    <property type="match status" value="1"/>
</dbReference>
<dbReference type="GO" id="GO:0003700">
    <property type="term" value="F:DNA-binding transcription factor activity"/>
    <property type="evidence" value="ECO:0007669"/>
    <property type="project" value="InterPro"/>
</dbReference>
<dbReference type="InterPro" id="IPR036388">
    <property type="entry name" value="WH-like_DNA-bd_sf"/>
</dbReference>
<dbReference type="Pfam" id="PF07729">
    <property type="entry name" value="FCD"/>
    <property type="match status" value="1"/>
</dbReference>
<dbReference type="Proteomes" id="UP000588647">
    <property type="component" value="Unassembled WGS sequence"/>
</dbReference>
<accession>A0A7W6MRY3</accession>
<dbReference type="Gene3D" id="1.10.10.10">
    <property type="entry name" value="Winged helix-like DNA-binding domain superfamily/Winged helix DNA-binding domain"/>
    <property type="match status" value="1"/>
</dbReference>
<organism evidence="5 6">
    <name type="scientific">Aurantimonas endophytica</name>
    <dbReference type="NCBI Taxonomy" id="1522175"/>
    <lineage>
        <taxon>Bacteria</taxon>
        <taxon>Pseudomonadati</taxon>
        <taxon>Pseudomonadota</taxon>
        <taxon>Alphaproteobacteria</taxon>
        <taxon>Hyphomicrobiales</taxon>
        <taxon>Aurantimonadaceae</taxon>
        <taxon>Aurantimonas</taxon>
    </lineage>
</organism>
<dbReference type="InterPro" id="IPR000524">
    <property type="entry name" value="Tscrpt_reg_HTH_GntR"/>
</dbReference>
<dbReference type="RefSeq" id="WP_183211012.1">
    <property type="nucleotide sequence ID" value="NZ_JAAAMM010000006.1"/>
</dbReference>
<dbReference type="AlphaFoldDB" id="A0A7W6MRY3"/>
<keyword evidence="6" id="KW-1185">Reference proteome</keyword>
<evidence type="ECO:0000256" key="1">
    <source>
        <dbReference type="ARBA" id="ARBA00023015"/>
    </source>
</evidence>
<feature type="domain" description="HTH gntR-type" evidence="4">
    <location>
        <begin position="12"/>
        <end position="78"/>
    </location>
</feature>
<comment type="caution">
    <text evidence="5">The sequence shown here is derived from an EMBL/GenBank/DDBJ whole genome shotgun (WGS) entry which is preliminary data.</text>
</comment>
<evidence type="ECO:0000259" key="4">
    <source>
        <dbReference type="PROSITE" id="PS50949"/>
    </source>
</evidence>
<keyword evidence="1" id="KW-0805">Transcription regulation</keyword>
<evidence type="ECO:0000256" key="2">
    <source>
        <dbReference type="ARBA" id="ARBA00023125"/>
    </source>
</evidence>
<protein>
    <submittedName>
        <fullName evidence="5">DNA-binding GntR family transcriptional regulator</fullName>
    </submittedName>
</protein>
<sequence>MQQARVAESSKGSVSDRLLARMRGDILSLALIPGRVISERDLEAIYGASRTPVRQALLQLANEGLVIRAGRGYAVASIDPQELVETFEYREIVEAAAVRLACERASEVDLDAIQATIDRGLSDPSPETWFEIGADVHVMIASLSGNGFLRDAVQDIVIRIARARWLLVSTEAGQKEAHREHSEIVSLIRTRQADEAEEAIRRHGRNVRDQIMRAVGEGRRQLGAQGIVVKGSLNSR</sequence>
<name>A0A7W6MRY3_9HYPH</name>
<dbReference type="PANTHER" id="PTHR43537:SF45">
    <property type="entry name" value="GNTR FAMILY REGULATORY PROTEIN"/>
    <property type="match status" value="1"/>
</dbReference>
<reference evidence="5 6" key="1">
    <citation type="submission" date="2020-08" db="EMBL/GenBank/DDBJ databases">
        <title>Genomic Encyclopedia of Type Strains, Phase IV (KMG-IV): sequencing the most valuable type-strain genomes for metagenomic binning, comparative biology and taxonomic classification.</title>
        <authorList>
            <person name="Goeker M."/>
        </authorList>
    </citation>
    <scope>NUCLEOTIDE SEQUENCE [LARGE SCALE GENOMIC DNA]</scope>
    <source>
        <strain evidence="5 6">DSM 103570</strain>
    </source>
</reference>
<dbReference type="EMBL" id="JACIEM010000006">
    <property type="protein sequence ID" value="MBB4005463.1"/>
    <property type="molecule type" value="Genomic_DNA"/>
</dbReference>
<dbReference type="InterPro" id="IPR008920">
    <property type="entry name" value="TF_FadR/GntR_C"/>
</dbReference>
<dbReference type="InterPro" id="IPR011711">
    <property type="entry name" value="GntR_C"/>
</dbReference>
<evidence type="ECO:0000313" key="5">
    <source>
        <dbReference type="EMBL" id="MBB4005463.1"/>
    </source>
</evidence>
<dbReference type="PANTHER" id="PTHR43537">
    <property type="entry name" value="TRANSCRIPTIONAL REGULATOR, GNTR FAMILY"/>
    <property type="match status" value="1"/>
</dbReference>
<dbReference type="SUPFAM" id="SSF46785">
    <property type="entry name" value="Winged helix' DNA-binding domain"/>
    <property type="match status" value="1"/>
</dbReference>
<keyword evidence="2 5" id="KW-0238">DNA-binding</keyword>
<dbReference type="Pfam" id="PF00392">
    <property type="entry name" value="GntR"/>
    <property type="match status" value="1"/>
</dbReference>
<dbReference type="InterPro" id="IPR036390">
    <property type="entry name" value="WH_DNA-bd_sf"/>
</dbReference>
<evidence type="ECO:0000313" key="6">
    <source>
        <dbReference type="Proteomes" id="UP000588647"/>
    </source>
</evidence>
<evidence type="ECO:0000256" key="3">
    <source>
        <dbReference type="ARBA" id="ARBA00023163"/>
    </source>
</evidence>
<dbReference type="SMART" id="SM00345">
    <property type="entry name" value="HTH_GNTR"/>
    <property type="match status" value="1"/>
</dbReference>
<dbReference type="GO" id="GO:0003677">
    <property type="term" value="F:DNA binding"/>
    <property type="evidence" value="ECO:0007669"/>
    <property type="project" value="UniProtKB-KW"/>
</dbReference>